<name>A0ACB9JWY9_9ASTR</name>
<dbReference type="EMBL" id="CM042019">
    <property type="protein sequence ID" value="KAI3824512.1"/>
    <property type="molecule type" value="Genomic_DNA"/>
</dbReference>
<gene>
    <name evidence="1" type="ORF">L1987_05972</name>
</gene>
<comment type="caution">
    <text evidence="1">The sequence shown here is derived from an EMBL/GenBank/DDBJ whole genome shotgun (WGS) entry which is preliminary data.</text>
</comment>
<sequence length="93" mass="10380">MFLSSISATDSFDKSPFRKQCALLISTLSEAHDDLYLLTCQKSFPSSYGASGIPILPQAPSFPFTFELHRSKTFLVSGKWGFNDGSVNWKHMI</sequence>
<dbReference type="Proteomes" id="UP001056120">
    <property type="component" value="Linkage Group LG02"/>
</dbReference>
<keyword evidence="2" id="KW-1185">Reference proteome</keyword>
<evidence type="ECO:0000313" key="2">
    <source>
        <dbReference type="Proteomes" id="UP001056120"/>
    </source>
</evidence>
<accession>A0ACB9JWY9</accession>
<organism evidence="1 2">
    <name type="scientific">Smallanthus sonchifolius</name>
    <dbReference type="NCBI Taxonomy" id="185202"/>
    <lineage>
        <taxon>Eukaryota</taxon>
        <taxon>Viridiplantae</taxon>
        <taxon>Streptophyta</taxon>
        <taxon>Embryophyta</taxon>
        <taxon>Tracheophyta</taxon>
        <taxon>Spermatophyta</taxon>
        <taxon>Magnoliopsida</taxon>
        <taxon>eudicotyledons</taxon>
        <taxon>Gunneridae</taxon>
        <taxon>Pentapetalae</taxon>
        <taxon>asterids</taxon>
        <taxon>campanulids</taxon>
        <taxon>Asterales</taxon>
        <taxon>Asteraceae</taxon>
        <taxon>Asteroideae</taxon>
        <taxon>Heliantheae alliance</taxon>
        <taxon>Millerieae</taxon>
        <taxon>Smallanthus</taxon>
    </lineage>
</organism>
<reference evidence="2" key="1">
    <citation type="journal article" date="2022" name="Mol. Ecol. Resour.">
        <title>The genomes of chicory, endive, great burdock and yacon provide insights into Asteraceae palaeo-polyploidization history and plant inulin production.</title>
        <authorList>
            <person name="Fan W."/>
            <person name="Wang S."/>
            <person name="Wang H."/>
            <person name="Wang A."/>
            <person name="Jiang F."/>
            <person name="Liu H."/>
            <person name="Zhao H."/>
            <person name="Xu D."/>
            <person name="Zhang Y."/>
        </authorList>
    </citation>
    <scope>NUCLEOTIDE SEQUENCE [LARGE SCALE GENOMIC DNA]</scope>
    <source>
        <strain evidence="2">cv. Yunnan</strain>
    </source>
</reference>
<reference evidence="1 2" key="2">
    <citation type="journal article" date="2022" name="Mol. Ecol. Resour.">
        <title>The genomes of chicory, endive, great burdock and yacon provide insights into Asteraceae paleo-polyploidization history and plant inulin production.</title>
        <authorList>
            <person name="Fan W."/>
            <person name="Wang S."/>
            <person name="Wang H."/>
            <person name="Wang A."/>
            <person name="Jiang F."/>
            <person name="Liu H."/>
            <person name="Zhao H."/>
            <person name="Xu D."/>
            <person name="Zhang Y."/>
        </authorList>
    </citation>
    <scope>NUCLEOTIDE SEQUENCE [LARGE SCALE GENOMIC DNA]</scope>
    <source>
        <strain evidence="2">cv. Yunnan</strain>
        <tissue evidence="1">Leaves</tissue>
    </source>
</reference>
<protein>
    <submittedName>
        <fullName evidence="1">Uncharacterized protein</fullName>
    </submittedName>
</protein>
<proteinExistence type="predicted"/>
<evidence type="ECO:0000313" key="1">
    <source>
        <dbReference type="EMBL" id="KAI3824512.1"/>
    </source>
</evidence>